<reference evidence="7" key="2">
    <citation type="submission" date="2025-08" db="UniProtKB">
        <authorList>
            <consortium name="RefSeq"/>
        </authorList>
    </citation>
    <scope>IDENTIFICATION</scope>
    <source>
        <tissue evidence="7">Young leaves</tissue>
    </source>
</reference>
<dbReference type="AlphaFoldDB" id="A0A8B8K973"/>
<dbReference type="GO" id="GO:0009507">
    <property type="term" value="C:chloroplast"/>
    <property type="evidence" value="ECO:0007669"/>
    <property type="project" value="TreeGrafter"/>
</dbReference>
<feature type="repeat" description="PPR" evidence="3">
    <location>
        <begin position="182"/>
        <end position="216"/>
    </location>
</feature>
<dbReference type="RefSeq" id="XP_027340256.1">
    <property type="nucleotide sequence ID" value="XM_027484455.1"/>
</dbReference>
<feature type="repeat" description="PPR" evidence="3">
    <location>
        <begin position="287"/>
        <end position="321"/>
    </location>
</feature>
<dbReference type="Gene3D" id="1.25.40.10">
    <property type="entry name" value="Tetratricopeptide repeat domain"/>
    <property type="match status" value="6"/>
</dbReference>
<dbReference type="PANTHER" id="PTHR47936:SF1">
    <property type="entry name" value="PENTATRICOPEPTIDE REPEAT-CONTAINING PROTEIN GUN1, CHLOROPLASTIC"/>
    <property type="match status" value="1"/>
</dbReference>
<evidence type="ECO:0000313" key="6">
    <source>
        <dbReference type="Proteomes" id="UP000694853"/>
    </source>
</evidence>
<evidence type="ECO:0000256" key="2">
    <source>
        <dbReference type="ARBA" id="ARBA00022737"/>
    </source>
</evidence>
<dbReference type="SUPFAM" id="SSF81901">
    <property type="entry name" value="HCP-like"/>
    <property type="match status" value="1"/>
</dbReference>
<keyword evidence="6" id="KW-1185">Reference proteome</keyword>
<dbReference type="PANTHER" id="PTHR47936">
    <property type="entry name" value="PPR_LONG DOMAIN-CONTAINING PROTEIN"/>
    <property type="match status" value="1"/>
</dbReference>
<name>A0A8B8K973_ABRPR</name>
<dbReference type="InterPro" id="IPR011990">
    <property type="entry name" value="TPR-like_helical_dom_sf"/>
</dbReference>
<comment type="similarity">
    <text evidence="1">Belongs to the PPR family. P subfamily.</text>
</comment>
<feature type="repeat" description="PPR" evidence="3">
    <location>
        <begin position="322"/>
        <end position="356"/>
    </location>
</feature>
<dbReference type="InterPro" id="IPR033443">
    <property type="entry name" value="PROP1-like_PPR_dom"/>
</dbReference>
<evidence type="ECO:0000313" key="7">
    <source>
        <dbReference type="RefSeq" id="XP_027340256.1"/>
    </source>
</evidence>
<evidence type="ECO:0000256" key="4">
    <source>
        <dbReference type="SAM" id="MobiDB-lite"/>
    </source>
</evidence>
<dbReference type="GO" id="GO:0010019">
    <property type="term" value="P:chloroplast-nucleus signaling pathway"/>
    <property type="evidence" value="ECO:0007669"/>
    <property type="project" value="TreeGrafter"/>
</dbReference>
<sequence length="867" mass="98722">MECLKSPFLLSTPLVHNPKKKPPLPIRIRIRSCVHRDPWSPRSGDPTRPKPRSKNPKKPLSDDNARRIIKKKAAYLSVLRRNQGPQAQTPKWIKRTPEQMVQYLQDDRDGHLYGKHVVAAIKKVRSLSQRVHGDYDMRMEMASFVGKLSFKEMCVVLKEQKGWRQVRDFFAWMKLQLSYRPSVIVYTIVLRLYGQVGKLKLAEEIFLEMLDAGCEPDEVACGTMLCSYARWGRHKAMLSFYSAVKERGTILSVAVFNFMLSSLQKKSLHREVVEVWKDMVDKGVVPNYFTYTVVISSLVKEGLHEDAFRTFDDMRNNGNVPEEVTYSLLINLKAKSGNRDEVQRLYDDMRFRGIIPSNYTCASLLALYYKYEDYPRALSLFSEMVRNKISVDEVIYGLLIRIYGKLGLYEDAHKTFEETKQQGLLTNEKTYLAMAQVHLTSGNVDKALEVIELMKSSNLWFSRFAYIVLLQCYVMKEDVVSAEGTFLALCKTGLPDAGSCNDMLNLYVGLNLMEKAKEFIVRIRDDETRFDKELYRTVMKVYCKEGMVPEAEQLTNQMVKNECFKNDKFLMTFYWILCEHMGDRQSVDKDDAVEPIDKFNTSALGLMLSLFLTNGNFSETKILLKLLLGNAGGSKIVSQLIISLSKDGEISKAQLLNHELSGLGCRMEESTVASLINHYGKQQMLKQAEDIFAEYVNSPTTSKLLYNSMINAYAKCGKQEKAYLLYKQATEEGRDLGAVGISIAVNSLTSGGKHQEAENFIHRSLKESMELDTVAYNTFIKAMLEAGKLRFATSIFEHMCSSGVAPSIETFNTMISVYGQNQKLDRAVEIFNKASSSGVSLDEKTYMNLIGYYGKAGQLQHYDQCIC</sequence>
<proteinExistence type="inferred from homology"/>
<keyword evidence="2" id="KW-0677">Repeat</keyword>
<feature type="region of interest" description="Disordered" evidence="4">
    <location>
        <begin position="35"/>
        <end position="65"/>
    </location>
</feature>
<dbReference type="Proteomes" id="UP000694853">
    <property type="component" value="Unplaced"/>
</dbReference>
<feature type="repeat" description="PPR" evidence="3">
    <location>
        <begin position="702"/>
        <end position="736"/>
    </location>
</feature>
<gene>
    <name evidence="7" type="primary">LOC113853810</name>
</gene>
<feature type="repeat" description="PPR" evidence="3">
    <location>
        <begin position="531"/>
        <end position="565"/>
    </location>
</feature>
<dbReference type="InterPro" id="IPR002885">
    <property type="entry name" value="PPR_rpt"/>
</dbReference>
<reference evidence="6" key="1">
    <citation type="journal article" date="2019" name="Toxins">
        <title>Detection of Abrin-Like and Prepropulchellin-Like Toxin Genes and Transcripts Using Whole Genome Sequencing and Full-Length Transcript Sequencing of Abrus precatorius.</title>
        <authorList>
            <person name="Hovde B.T."/>
            <person name="Daligault H.E."/>
            <person name="Hanschen E.R."/>
            <person name="Kunde Y.A."/>
            <person name="Johnson M.B."/>
            <person name="Starkenburg S.R."/>
            <person name="Johnson S.L."/>
        </authorList>
    </citation>
    <scope>NUCLEOTIDE SEQUENCE [LARGE SCALE GENOMIC DNA]</scope>
</reference>
<evidence type="ECO:0000259" key="5">
    <source>
        <dbReference type="Pfam" id="PF17177"/>
    </source>
</evidence>
<dbReference type="GeneID" id="113853810"/>
<dbReference type="GO" id="GO:0031930">
    <property type="term" value="P:mitochondria-nucleus signaling pathway"/>
    <property type="evidence" value="ECO:0007669"/>
    <property type="project" value="TreeGrafter"/>
</dbReference>
<evidence type="ECO:0000256" key="1">
    <source>
        <dbReference type="ARBA" id="ARBA00007626"/>
    </source>
</evidence>
<dbReference type="Pfam" id="PF13041">
    <property type="entry name" value="PPR_2"/>
    <property type="match status" value="2"/>
</dbReference>
<feature type="repeat" description="PPR" evidence="3">
    <location>
        <begin position="392"/>
        <end position="426"/>
    </location>
</feature>
<feature type="repeat" description="PPR" evidence="3">
    <location>
        <begin position="252"/>
        <end position="286"/>
    </location>
</feature>
<feature type="domain" description="PROP1-like PPR" evidence="5">
    <location>
        <begin position="371"/>
        <end position="479"/>
    </location>
</feature>
<dbReference type="Pfam" id="PF01535">
    <property type="entry name" value="PPR"/>
    <property type="match status" value="3"/>
</dbReference>
<organism evidence="6 7">
    <name type="scientific">Abrus precatorius</name>
    <name type="common">Indian licorice</name>
    <name type="synonym">Glycine abrus</name>
    <dbReference type="NCBI Taxonomy" id="3816"/>
    <lineage>
        <taxon>Eukaryota</taxon>
        <taxon>Viridiplantae</taxon>
        <taxon>Streptophyta</taxon>
        <taxon>Embryophyta</taxon>
        <taxon>Tracheophyta</taxon>
        <taxon>Spermatophyta</taxon>
        <taxon>Magnoliopsida</taxon>
        <taxon>eudicotyledons</taxon>
        <taxon>Gunneridae</taxon>
        <taxon>Pentapetalae</taxon>
        <taxon>rosids</taxon>
        <taxon>fabids</taxon>
        <taxon>Fabales</taxon>
        <taxon>Fabaceae</taxon>
        <taxon>Papilionoideae</taxon>
        <taxon>50 kb inversion clade</taxon>
        <taxon>NPAAA clade</taxon>
        <taxon>indigoferoid/millettioid clade</taxon>
        <taxon>Abreae</taxon>
        <taxon>Abrus</taxon>
    </lineage>
</organism>
<accession>A0A8B8K973</accession>
<dbReference type="PROSITE" id="PS51375">
    <property type="entry name" value="PPR"/>
    <property type="match status" value="9"/>
</dbReference>
<dbReference type="Pfam" id="PF13812">
    <property type="entry name" value="PPR_3"/>
    <property type="match status" value="1"/>
</dbReference>
<feature type="repeat" description="PPR" evidence="3">
    <location>
        <begin position="807"/>
        <end position="841"/>
    </location>
</feature>
<dbReference type="Pfam" id="PF17177">
    <property type="entry name" value="PPR_long"/>
    <property type="match status" value="1"/>
</dbReference>
<feature type="repeat" description="PPR" evidence="3">
    <location>
        <begin position="772"/>
        <end position="806"/>
    </location>
</feature>
<dbReference type="NCBIfam" id="TIGR00756">
    <property type="entry name" value="PPR"/>
    <property type="match status" value="6"/>
</dbReference>
<protein>
    <submittedName>
        <fullName evidence="7">Pentatricopeptide repeat-containing protein At5g27270 isoform X3</fullName>
    </submittedName>
</protein>
<evidence type="ECO:0000256" key="3">
    <source>
        <dbReference type="PROSITE-ProRule" id="PRU00708"/>
    </source>
</evidence>